<organism evidence="1 2">
    <name type="scientific">Limosilactobacillus mucosae</name>
    <name type="common">Lactobacillus mucosae</name>
    <dbReference type="NCBI Taxonomy" id="97478"/>
    <lineage>
        <taxon>Bacteria</taxon>
        <taxon>Bacillati</taxon>
        <taxon>Bacillota</taxon>
        <taxon>Bacilli</taxon>
        <taxon>Lactobacillales</taxon>
        <taxon>Lactobacillaceae</taxon>
        <taxon>Limosilactobacillus</taxon>
    </lineage>
</organism>
<reference evidence="1 2" key="1">
    <citation type="submission" date="2019-06" db="EMBL/GenBank/DDBJ databases">
        <authorList>
            <person name="Rodrigo-Torres L."/>
            <person name="Arahal R. D."/>
            <person name="Lucena T."/>
        </authorList>
    </citation>
    <scope>NUCLEOTIDE SEQUENCE [LARGE SCALE GENOMIC DNA]</scope>
    <source>
        <strain evidence="1 2">INIA P508</strain>
    </source>
</reference>
<protein>
    <submittedName>
        <fullName evidence="1">Uncharacterized protein</fullName>
    </submittedName>
</protein>
<dbReference type="Proteomes" id="UP000365705">
    <property type="component" value="Unassembled WGS sequence"/>
</dbReference>
<accession>A0A508YSN5</accession>
<dbReference type="AlphaFoldDB" id="A0A508YSN5"/>
<gene>
    <name evidence="1" type="ORF">LMUP508_01149</name>
</gene>
<dbReference type="RefSeq" id="WP_143113053.1">
    <property type="nucleotide sequence ID" value="NZ_CABFNH010000014.1"/>
</dbReference>
<name>A0A508YSN5_LIMMU</name>
<evidence type="ECO:0000313" key="1">
    <source>
        <dbReference type="EMBL" id="VTZ90369.1"/>
    </source>
</evidence>
<sequence>MRKIDIFDGVTDAVMAAGINGDMVDTGKAGRLLVLSARGGARIECGAWFADPRDAMQQFAKIAHMSGLKIMDHDDAAALWCACDGWLSEVAWVDGFKKVDSLTAAHDVAAGVTLIAIIGKVEF</sequence>
<dbReference type="EMBL" id="CABFNH010000014">
    <property type="protein sequence ID" value="VTZ90369.1"/>
    <property type="molecule type" value="Genomic_DNA"/>
</dbReference>
<evidence type="ECO:0000313" key="2">
    <source>
        <dbReference type="Proteomes" id="UP000365705"/>
    </source>
</evidence>
<proteinExistence type="predicted"/>